<comment type="caution">
    <text evidence="4">The sequence shown here is derived from an EMBL/GenBank/DDBJ whole genome shotgun (WGS) entry which is preliminary data.</text>
</comment>
<evidence type="ECO:0000256" key="2">
    <source>
        <dbReference type="PROSITE-ProRule" id="PRU00339"/>
    </source>
</evidence>
<dbReference type="PROSITE" id="PS50005">
    <property type="entry name" value="TPR"/>
    <property type="match status" value="1"/>
</dbReference>
<keyword evidence="2" id="KW-0802">TPR repeat</keyword>
<dbReference type="InterPro" id="IPR019734">
    <property type="entry name" value="TPR_rpt"/>
</dbReference>
<organism evidence="4 5">
    <name type="scientific">Aspergillus parasiticus (strain ATCC 56775 / NRRL 5862 / SRRC 143 / SU-1)</name>
    <dbReference type="NCBI Taxonomy" id="1403190"/>
    <lineage>
        <taxon>Eukaryota</taxon>
        <taxon>Fungi</taxon>
        <taxon>Dikarya</taxon>
        <taxon>Ascomycota</taxon>
        <taxon>Pezizomycotina</taxon>
        <taxon>Eurotiomycetes</taxon>
        <taxon>Eurotiomycetidae</taxon>
        <taxon>Eurotiales</taxon>
        <taxon>Aspergillaceae</taxon>
        <taxon>Aspergillus</taxon>
        <taxon>Aspergillus subgen. Circumdati</taxon>
    </lineage>
</organism>
<keyword evidence="1" id="KW-0677">Repeat</keyword>
<dbReference type="InterPro" id="IPR056884">
    <property type="entry name" value="NPHP3-like_N"/>
</dbReference>
<dbReference type="GO" id="GO:0009116">
    <property type="term" value="P:nucleoside metabolic process"/>
    <property type="evidence" value="ECO:0007669"/>
    <property type="project" value="InterPro"/>
</dbReference>
<dbReference type="SUPFAM" id="SSF48452">
    <property type="entry name" value="TPR-like"/>
    <property type="match status" value="1"/>
</dbReference>
<sequence>MKPSPYSNDEYTIGWISALNEELMVAMAMLDEEHGRPQSTPRDDTNAYHLGKIGGHNIAMACLSGGQMGTGPAAIVAENMRRTFKNIRFALLVGIGGGVPSKKKDIRLGDVVVSYPTGTYTGIVQYDYGKLKSNGHVQRKDWFCAPPRKVLAAVDLLRAYHARPKKPINNMLAITDELGEEYAYPEEHIALDLLIQAHYEHDPKAETCDSCDRKALIPRNTRKLLYKPHVHYSTIASENMVIKSGIERDKIDQRYENSILCFEMEAAGLMNNFPCLVIRGISDYSDSHKNDQWRKRAIAVASAYAKELLLLIEPSDVEFLPPIVARVLDTVSQNIGKIDESTVANTTLLKEAAEGMYNVAILSSSVVETTKRSRDATRSHSKRLLGTCDWIWTNPIFSRWNAAPLASAPERLICIYGPPGCGKSILASSIVDHMWIDKVPALFFAFSSMHASQLKSSGLIRSLIWQLLEIAPNEQAMSILHDLMLRGHPTTSDLWMAFDTIAALVSKPVYCIVDGVDESVDKVIELLQRLLSFLESRVNFRFILLCRQHAFHGIKLIRHELKMQSALTKGDVDRVIEDGIDQSDILRLPSLRDKVFRTLRGKSDGNFLWTELMLGHLNTSLGLVDALERLKNLPRDLEAAYEDLRLGLVDKLEPDELELSRKVFAFIIISQRPLSLDEFQHLLAADAMSICTHDGHSIEDYLIPQLSRRIIDLCGDLINVINGCLQLVHFSVKEFLVRPGSQWSRRRRRRKIMIFRVSLDDAHRWFAAACIEYLEKCDYGSPLHDWDNSTELGRNYHFLRYSSTHMITHIHQSGLPSGYILKKIDRFLNSDRWIAWLELYSMNIIEDGSLHSQDDELEKFAFWLGERPEKVLLRASSRLKVALEKRAKEYGQHDSRTEQLRLFLGFLEHACAPTSAEAMDSCAFRSTDQTTNVLPIIQILRHNAPLTLQLQVDLLLKMQMYLQKAKRLTDPLQILFRVILQKASAMPVYVLLLVGAFYLKVGKFEQALEIYFVALRKVKEKDVPVKFLVLHLIGITYHNLGQNERALEQFRYALEGRERVLGPEHGDTLLIVYWIGIIYEARNQYEDALGYFIKTLAGREKVLGPEHKDTLYTLYSIGHA</sequence>
<dbReference type="PANTHER" id="PTHR46082">
    <property type="entry name" value="ATP/GTP-BINDING PROTEIN-RELATED"/>
    <property type="match status" value="1"/>
</dbReference>
<dbReference type="Gene3D" id="3.40.50.1580">
    <property type="entry name" value="Nucleoside phosphorylase domain"/>
    <property type="match status" value="1"/>
</dbReference>
<dbReference type="InterPro" id="IPR035994">
    <property type="entry name" value="Nucleoside_phosphorylase_sf"/>
</dbReference>
<feature type="repeat" description="TPR" evidence="2">
    <location>
        <begin position="988"/>
        <end position="1021"/>
    </location>
</feature>
<dbReference type="AlphaFoldDB" id="A0A0F0IGI1"/>
<name>A0A0F0IGI1_ASPPU</name>
<feature type="domain" description="Nephrocystin 3-like N-terminal" evidence="3">
    <location>
        <begin position="386"/>
        <end position="547"/>
    </location>
</feature>
<dbReference type="Gene3D" id="3.40.50.300">
    <property type="entry name" value="P-loop containing nucleotide triphosphate hydrolases"/>
    <property type="match status" value="1"/>
</dbReference>
<gene>
    <name evidence="4" type="ORF">P875_00021613</name>
</gene>
<dbReference type="InterPro" id="IPR011990">
    <property type="entry name" value="TPR-like_helical_dom_sf"/>
</dbReference>
<dbReference type="Gene3D" id="1.25.40.10">
    <property type="entry name" value="Tetratricopeptide repeat domain"/>
    <property type="match status" value="1"/>
</dbReference>
<dbReference type="InterPro" id="IPR053137">
    <property type="entry name" value="NLR-like"/>
</dbReference>
<protein>
    <submittedName>
        <fullName evidence="4">Pf</fullName>
    </submittedName>
</protein>
<evidence type="ECO:0000313" key="5">
    <source>
        <dbReference type="Proteomes" id="UP000033540"/>
    </source>
</evidence>
<dbReference type="SUPFAM" id="SSF53167">
    <property type="entry name" value="Purine and uridine phosphorylases"/>
    <property type="match status" value="1"/>
</dbReference>
<evidence type="ECO:0000313" key="4">
    <source>
        <dbReference type="EMBL" id="KJK66286.1"/>
    </source>
</evidence>
<dbReference type="PANTHER" id="PTHR46082:SF11">
    <property type="entry name" value="AAA+ ATPASE DOMAIN-CONTAINING PROTEIN-RELATED"/>
    <property type="match status" value="1"/>
</dbReference>
<dbReference type="OrthoDB" id="1577640at2759"/>
<dbReference type="GO" id="GO:0003824">
    <property type="term" value="F:catalytic activity"/>
    <property type="evidence" value="ECO:0007669"/>
    <property type="project" value="InterPro"/>
</dbReference>
<dbReference type="Pfam" id="PF24883">
    <property type="entry name" value="NPHP3_N"/>
    <property type="match status" value="1"/>
</dbReference>
<proteinExistence type="predicted"/>
<dbReference type="SUPFAM" id="SSF52540">
    <property type="entry name" value="P-loop containing nucleoside triphosphate hydrolases"/>
    <property type="match status" value="1"/>
</dbReference>
<dbReference type="Proteomes" id="UP000033540">
    <property type="component" value="Unassembled WGS sequence"/>
</dbReference>
<dbReference type="EMBL" id="JZEE01000311">
    <property type="protein sequence ID" value="KJK66286.1"/>
    <property type="molecule type" value="Genomic_DNA"/>
</dbReference>
<evidence type="ECO:0000259" key="3">
    <source>
        <dbReference type="Pfam" id="PF24883"/>
    </source>
</evidence>
<reference evidence="4 5" key="1">
    <citation type="submission" date="2015-02" db="EMBL/GenBank/DDBJ databases">
        <title>Draft genome sequence of Aspergillus parasiticus SU-1.</title>
        <authorList>
            <person name="Yu J."/>
            <person name="Fedorova N."/>
            <person name="Yin Y."/>
            <person name="Losada L."/>
            <person name="Zafar N."/>
            <person name="Taujale R."/>
            <person name="Ehrlich K.C."/>
            <person name="Bhatnagar D."/>
            <person name="Cleveland T.E."/>
            <person name="Bennett J.W."/>
            <person name="Nierman W.C."/>
        </authorList>
    </citation>
    <scope>NUCLEOTIDE SEQUENCE [LARGE SCALE GENOMIC DNA]</scope>
    <source>
        <strain evidence="5">ATCC 56775 / NRRL 5862 / SRRC 143 / SU-1</strain>
    </source>
</reference>
<accession>A0A0F0IGI1</accession>
<dbReference type="Pfam" id="PF13424">
    <property type="entry name" value="TPR_12"/>
    <property type="match status" value="1"/>
</dbReference>
<dbReference type="InterPro" id="IPR027417">
    <property type="entry name" value="P-loop_NTPase"/>
</dbReference>
<evidence type="ECO:0000256" key="1">
    <source>
        <dbReference type="ARBA" id="ARBA00022737"/>
    </source>
</evidence>